<evidence type="ECO:0000313" key="2">
    <source>
        <dbReference type="Proteomes" id="UP000557717"/>
    </source>
</evidence>
<dbReference type="Proteomes" id="UP000557717">
    <property type="component" value="Unassembled WGS sequence"/>
</dbReference>
<dbReference type="GO" id="GO:0004392">
    <property type="term" value="F:heme oxygenase (decyclizing) activity"/>
    <property type="evidence" value="ECO:0007669"/>
    <property type="project" value="InterPro"/>
</dbReference>
<organism evidence="1 2">
    <name type="scientific">Haloferula luteola</name>
    <dbReference type="NCBI Taxonomy" id="595692"/>
    <lineage>
        <taxon>Bacteria</taxon>
        <taxon>Pseudomonadati</taxon>
        <taxon>Verrucomicrobiota</taxon>
        <taxon>Verrucomicrobiia</taxon>
        <taxon>Verrucomicrobiales</taxon>
        <taxon>Verrucomicrobiaceae</taxon>
        <taxon>Haloferula</taxon>
    </lineage>
</organism>
<dbReference type="InterPro" id="IPR016084">
    <property type="entry name" value="Haem_Oase-like_multi-hlx"/>
</dbReference>
<proteinExistence type="predicted"/>
<dbReference type="EMBL" id="JACHFD010000029">
    <property type="protein sequence ID" value="MBB5353576.1"/>
    <property type="molecule type" value="Genomic_DNA"/>
</dbReference>
<dbReference type="InterPro" id="IPR016053">
    <property type="entry name" value="Haem_Oase-like"/>
</dbReference>
<reference evidence="1 2" key="1">
    <citation type="submission" date="2020-08" db="EMBL/GenBank/DDBJ databases">
        <title>Genomic Encyclopedia of Type Strains, Phase IV (KMG-IV): sequencing the most valuable type-strain genomes for metagenomic binning, comparative biology and taxonomic classification.</title>
        <authorList>
            <person name="Goeker M."/>
        </authorList>
    </citation>
    <scope>NUCLEOTIDE SEQUENCE [LARGE SCALE GENOMIC DNA]</scope>
    <source>
        <strain evidence="1 2">YC6886</strain>
    </source>
</reference>
<dbReference type="CDD" id="cd19166">
    <property type="entry name" value="HemeO-bac"/>
    <property type="match status" value="1"/>
</dbReference>
<gene>
    <name evidence="1" type="ORF">HNR46_003837</name>
</gene>
<comment type="caution">
    <text evidence="1">The sequence shown here is derived from an EMBL/GenBank/DDBJ whole genome shotgun (WGS) entry which is preliminary data.</text>
</comment>
<sequence>MAAHRELDEHPVVQAMVNGNVTRSQFEILLKEYAGWFSAWEPSVATLHPEVVAELGEFRFEKSLWLAEDLERLGVDVPAAAQEIRAAEDGARLAGELYVIEGSTLGGAAMMRSGKGFPSGANRFYEGYGARTGEAWMAMVAWLDGHVSGGAEVDRACAAAVETFAVFRGFLDRAAGA</sequence>
<protein>
    <submittedName>
        <fullName evidence="1">Prepilin-type processing-associated H-X9-DG protein</fullName>
    </submittedName>
</protein>
<dbReference type="AlphaFoldDB" id="A0A840V931"/>
<name>A0A840V931_9BACT</name>
<dbReference type="SUPFAM" id="SSF48613">
    <property type="entry name" value="Heme oxygenase-like"/>
    <property type="match status" value="1"/>
</dbReference>
<keyword evidence="2" id="KW-1185">Reference proteome</keyword>
<dbReference type="GO" id="GO:0006788">
    <property type="term" value="P:heme oxidation"/>
    <property type="evidence" value="ECO:0007669"/>
    <property type="project" value="InterPro"/>
</dbReference>
<evidence type="ECO:0000313" key="1">
    <source>
        <dbReference type="EMBL" id="MBB5353576.1"/>
    </source>
</evidence>
<dbReference type="Gene3D" id="1.20.910.10">
    <property type="entry name" value="Heme oxygenase-like"/>
    <property type="match status" value="1"/>
</dbReference>
<accession>A0A840V931</accession>
<dbReference type="Pfam" id="PF01126">
    <property type="entry name" value="Heme_oxygenase"/>
    <property type="match status" value="1"/>
</dbReference>